<sequence length="67" mass="7137">RLTSLTRLIPLTGLALPTTSCPNPQLYRPPESCRPESEPLCASDGHTYPSECAMTATGVQKGISSCM</sequence>
<feature type="domain" description="Kazal-like" evidence="2">
    <location>
        <begin position="15"/>
        <end position="67"/>
    </location>
</feature>
<dbReference type="Proteomes" id="UP000261380">
    <property type="component" value="Unplaced"/>
</dbReference>
<evidence type="ECO:0000259" key="2">
    <source>
        <dbReference type="PROSITE" id="PS51465"/>
    </source>
</evidence>
<protein>
    <recommendedName>
        <fullName evidence="2">Kazal-like domain-containing protein</fullName>
    </recommendedName>
</protein>
<dbReference type="AlphaFoldDB" id="A0A3B5KQ91"/>
<evidence type="ECO:0000256" key="1">
    <source>
        <dbReference type="SAM" id="SignalP"/>
    </source>
</evidence>
<dbReference type="Pfam" id="PF07648">
    <property type="entry name" value="Kazal_2"/>
    <property type="match status" value="1"/>
</dbReference>
<accession>A0A3B5KQ91</accession>
<dbReference type="InterPro" id="IPR002350">
    <property type="entry name" value="Kazal_dom"/>
</dbReference>
<organism evidence="3 4">
    <name type="scientific">Xiphophorus couchianus</name>
    <name type="common">Monterrey platyfish</name>
    <dbReference type="NCBI Taxonomy" id="32473"/>
    <lineage>
        <taxon>Eukaryota</taxon>
        <taxon>Metazoa</taxon>
        <taxon>Chordata</taxon>
        <taxon>Craniata</taxon>
        <taxon>Vertebrata</taxon>
        <taxon>Euteleostomi</taxon>
        <taxon>Actinopterygii</taxon>
        <taxon>Neopterygii</taxon>
        <taxon>Teleostei</taxon>
        <taxon>Neoteleostei</taxon>
        <taxon>Acanthomorphata</taxon>
        <taxon>Ovalentaria</taxon>
        <taxon>Atherinomorphae</taxon>
        <taxon>Cyprinodontiformes</taxon>
        <taxon>Poeciliidae</taxon>
        <taxon>Poeciliinae</taxon>
        <taxon>Xiphophorus</taxon>
    </lineage>
</organism>
<dbReference type="Ensembl" id="ENSXCOT00000000030.1">
    <property type="protein sequence ID" value="ENSXCOP00000000030.1"/>
    <property type="gene ID" value="ENSXCOG00000000027.1"/>
</dbReference>
<keyword evidence="4" id="KW-1185">Reference proteome</keyword>
<keyword evidence="1" id="KW-0732">Signal</keyword>
<proteinExistence type="predicted"/>
<dbReference type="PROSITE" id="PS51465">
    <property type="entry name" value="KAZAL_2"/>
    <property type="match status" value="1"/>
</dbReference>
<feature type="chain" id="PRO_5017341109" description="Kazal-like domain-containing protein" evidence="1">
    <location>
        <begin position="21"/>
        <end position="67"/>
    </location>
</feature>
<dbReference type="STRING" id="32473.ENSXCOP00000000030"/>
<dbReference type="Gene3D" id="3.30.60.30">
    <property type="match status" value="1"/>
</dbReference>
<dbReference type="GeneTree" id="ENSGT00940000179415"/>
<dbReference type="InterPro" id="IPR036058">
    <property type="entry name" value="Kazal_dom_sf"/>
</dbReference>
<name>A0A3B5KQ91_9TELE</name>
<dbReference type="SUPFAM" id="SSF100895">
    <property type="entry name" value="Kazal-type serine protease inhibitors"/>
    <property type="match status" value="1"/>
</dbReference>
<dbReference type="CDD" id="cd00104">
    <property type="entry name" value="KAZAL_FS"/>
    <property type="match status" value="1"/>
</dbReference>
<evidence type="ECO:0000313" key="4">
    <source>
        <dbReference type="Proteomes" id="UP000261380"/>
    </source>
</evidence>
<reference evidence="3" key="2">
    <citation type="submission" date="2025-09" db="UniProtKB">
        <authorList>
            <consortium name="Ensembl"/>
        </authorList>
    </citation>
    <scope>IDENTIFICATION</scope>
</reference>
<feature type="signal peptide" evidence="1">
    <location>
        <begin position="1"/>
        <end position="20"/>
    </location>
</feature>
<reference evidence="3" key="1">
    <citation type="submission" date="2025-08" db="UniProtKB">
        <authorList>
            <consortium name="Ensembl"/>
        </authorList>
    </citation>
    <scope>IDENTIFICATION</scope>
</reference>
<evidence type="ECO:0000313" key="3">
    <source>
        <dbReference type="Ensembl" id="ENSXCOP00000000030.1"/>
    </source>
</evidence>